<dbReference type="SUPFAM" id="SSF53098">
    <property type="entry name" value="Ribonuclease H-like"/>
    <property type="match status" value="1"/>
</dbReference>
<dbReference type="InterPro" id="IPR003165">
    <property type="entry name" value="Piwi"/>
</dbReference>
<sequence>MSGRGIGRGRGSLLPPNGAGSGSLGGGRGRGGGRGVLFSSDHFVLEDDDEAEQETAVTGFQREREDATPSQSDSDEDDFISQFRKLHAPRTTVSEASRSTTSTGTVRWSGRGRKPAGAAGGGVLDLVDNCYPVIAETPSPTKVYSSVSSSSGEELSGASSGGNAVIVKSGELGKNVSMCVNYIRLEHLEKDRGGVWEYHVDFDPPLGSKKLRWSVLHSLVDIMGPTLNFDGGSKLFLPFELRDGVTNLSTPHPADHDDTVDVVIKHIKKQELEESVHFYNILLRQVFRELGLIEMQRNFYDYKNIFQVPEHKLEIWPGFVTAVEVYQDGLMLNCDSSFRVLRTDTMLNALDQMMYTEQNEGVHRYNARERFKEYALGKVVLTKYNNKHYRVDDVDWESTPESTFTQMRNGNPVQVSFIEYYRTNYNVIIRDSDQPMLVTRGKIKRQQHASNWQSPPENILLVPELCFVTGMTEEITSDFRIMKVVADKTRIPPLQRYHALQAFIESVNTQPKVRSIFEKWGLRLADGIVNLNGRVIGPPKMILGGNAVVLPQGGEFNRDLLRSQVLEPVPIQDWLVVCSSMDEPRAIRAIQNYGQVARPLGIPYKGDPRIIRVQKNRPSDFREALVNNIVEGVTQFVMVILPSNRDDLYRVVKTVCNHELAVASQVIRGQTLNDERKVRSVMQKVALQINCKLGGALWTIRIPMIEKIMFLGMDVYHDPKRHNRSVTAVVASINVTYTKYYSRCIFQQQQQESISSLRPVFLDALLTFQEHDGNGAFPDRVIMFRDGVGDGQLELTRQYEVAQMLSCFQELGIDPKFTFTVVQKRINARMFLDTGSHIENVEPGTVLDHTVTRRNYFDFFLVSQLIREGTVNPTHYIVLHDNSDIKPDVIQKFAYATSFMYYNWAGSIRVPAMCQYAHKAAGLVGQHIGREPSAKMNDKLYYL</sequence>
<feature type="domain" description="PAZ" evidence="9">
    <location>
        <begin position="351"/>
        <end position="470"/>
    </location>
</feature>
<feature type="compositionally biased region" description="Low complexity" evidence="8">
    <location>
        <begin position="145"/>
        <end position="161"/>
    </location>
</feature>
<dbReference type="Gene3D" id="3.40.50.2300">
    <property type="match status" value="1"/>
</dbReference>
<dbReference type="SUPFAM" id="SSF101690">
    <property type="entry name" value="PAZ domain"/>
    <property type="match status" value="1"/>
</dbReference>
<feature type="region of interest" description="Disordered" evidence="8">
    <location>
        <begin position="1"/>
        <end position="119"/>
    </location>
</feature>
<protein>
    <submittedName>
        <fullName evidence="11">Protein argonaute-3</fullName>
    </submittedName>
</protein>
<dbReference type="Pfam" id="PF02171">
    <property type="entry name" value="Piwi"/>
    <property type="match status" value="1"/>
</dbReference>
<dbReference type="Gene3D" id="2.170.260.10">
    <property type="entry name" value="paz domain"/>
    <property type="match status" value="1"/>
</dbReference>
<comment type="subcellular location">
    <subcellularLocation>
        <location evidence="1">Cytoplasm</location>
    </subcellularLocation>
</comment>
<dbReference type="OrthoDB" id="445936at2759"/>
<dbReference type="GO" id="GO:0003723">
    <property type="term" value="F:RNA binding"/>
    <property type="evidence" value="ECO:0007669"/>
    <property type="project" value="UniProtKB-KW"/>
</dbReference>
<dbReference type="SMART" id="SM00950">
    <property type="entry name" value="Piwi"/>
    <property type="match status" value="1"/>
</dbReference>
<dbReference type="Pfam" id="PF23278">
    <property type="entry name" value="Piwi_N"/>
    <property type="match status" value="1"/>
</dbReference>
<evidence type="ECO:0000256" key="7">
    <source>
        <dbReference type="ARBA" id="ARBA00038291"/>
    </source>
</evidence>
<evidence type="ECO:0000313" key="11">
    <source>
        <dbReference type="EMBL" id="OXA62490.1"/>
    </source>
</evidence>
<feature type="compositionally biased region" description="Gly residues" evidence="8">
    <location>
        <begin position="1"/>
        <end position="10"/>
    </location>
</feature>
<keyword evidence="2" id="KW-0217">Developmental protein</keyword>
<dbReference type="InterPro" id="IPR012337">
    <property type="entry name" value="RNaseH-like_sf"/>
</dbReference>
<keyword evidence="6" id="KW-0943">RNA-mediated gene silencing</keyword>
<evidence type="ECO:0000313" key="12">
    <source>
        <dbReference type="Proteomes" id="UP000198287"/>
    </source>
</evidence>
<keyword evidence="12" id="KW-1185">Reference proteome</keyword>
<dbReference type="GO" id="GO:0005737">
    <property type="term" value="C:cytoplasm"/>
    <property type="evidence" value="ECO:0007669"/>
    <property type="project" value="UniProtKB-SubCell"/>
</dbReference>
<dbReference type="GO" id="GO:0030154">
    <property type="term" value="P:cell differentiation"/>
    <property type="evidence" value="ECO:0007669"/>
    <property type="project" value="UniProtKB-KW"/>
</dbReference>
<evidence type="ECO:0000256" key="5">
    <source>
        <dbReference type="ARBA" id="ARBA00022884"/>
    </source>
</evidence>
<evidence type="ECO:0000259" key="10">
    <source>
        <dbReference type="PROSITE" id="PS50822"/>
    </source>
</evidence>
<dbReference type="InterPro" id="IPR036397">
    <property type="entry name" value="RNaseH_sf"/>
</dbReference>
<gene>
    <name evidence="11" type="ORF">Fcan01_03781</name>
</gene>
<accession>A0A226EZ80</accession>
<feature type="region of interest" description="Disordered" evidence="8">
    <location>
        <begin position="141"/>
        <end position="161"/>
    </location>
</feature>
<dbReference type="CDD" id="cd04658">
    <property type="entry name" value="Piwi_piwi-like_Euk"/>
    <property type="match status" value="1"/>
</dbReference>
<evidence type="ECO:0000256" key="8">
    <source>
        <dbReference type="SAM" id="MobiDB-lite"/>
    </source>
</evidence>
<keyword evidence="4" id="KW-0221">Differentiation</keyword>
<evidence type="ECO:0000259" key="9">
    <source>
        <dbReference type="PROSITE" id="PS50821"/>
    </source>
</evidence>
<evidence type="ECO:0000256" key="3">
    <source>
        <dbReference type="ARBA" id="ARBA00022490"/>
    </source>
</evidence>
<dbReference type="OMA" id="ATSFMYY"/>
<dbReference type="FunFam" id="2.170.260.10:FF:000003">
    <property type="entry name" value="Piwi-like RNA-mediated gene silencing 2"/>
    <property type="match status" value="1"/>
</dbReference>
<feature type="compositionally biased region" description="Polar residues" evidence="8">
    <location>
        <begin position="91"/>
        <end position="106"/>
    </location>
</feature>
<feature type="compositionally biased region" description="Gly residues" evidence="8">
    <location>
        <begin position="19"/>
        <end position="35"/>
    </location>
</feature>
<dbReference type="GO" id="GO:0140965">
    <property type="term" value="P:secondary piRNA processing"/>
    <property type="evidence" value="ECO:0007669"/>
    <property type="project" value="UniProtKB-ARBA"/>
</dbReference>
<dbReference type="PROSITE" id="PS50822">
    <property type="entry name" value="PIWI"/>
    <property type="match status" value="1"/>
</dbReference>
<keyword evidence="5" id="KW-0694">RNA-binding</keyword>
<feature type="domain" description="Piwi" evidence="10">
    <location>
        <begin position="636"/>
        <end position="929"/>
    </location>
</feature>
<dbReference type="Proteomes" id="UP000198287">
    <property type="component" value="Unassembled WGS sequence"/>
</dbReference>
<dbReference type="EMBL" id="LNIX01000001">
    <property type="protein sequence ID" value="OXA62490.1"/>
    <property type="molecule type" value="Genomic_DNA"/>
</dbReference>
<proteinExistence type="inferred from homology"/>
<comment type="similarity">
    <text evidence="7">Belongs to the argonaute family. Piwi subfamily.</text>
</comment>
<name>A0A226EZ80_FOLCA</name>
<dbReference type="FunFam" id="3.30.420.10:FF:000014">
    <property type="entry name" value="Piwi-like RNA-mediated gene silencing 1"/>
    <property type="match status" value="1"/>
</dbReference>
<reference evidence="11 12" key="1">
    <citation type="submission" date="2015-12" db="EMBL/GenBank/DDBJ databases">
        <title>The genome of Folsomia candida.</title>
        <authorList>
            <person name="Faddeeva A."/>
            <person name="Derks M.F."/>
            <person name="Anvar Y."/>
            <person name="Smit S."/>
            <person name="Van Straalen N."/>
            <person name="Roelofs D."/>
        </authorList>
    </citation>
    <scope>NUCLEOTIDE SEQUENCE [LARGE SCALE GENOMIC DNA]</scope>
    <source>
        <strain evidence="11 12">VU population</strain>
        <tissue evidence="11">Whole body</tissue>
    </source>
</reference>
<dbReference type="InterPro" id="IPR003100">
    <property type="entry name" value="PAZ_dom"/>
</dbReference>
<dbReference type="InterPro" id="IPR036085">
    <property type="entry name" value="PAZ_dom_sf"/>
</dbReference>
<dbReference type="CDD" id="cd02845">
    <property type="entry name" value="PAZ_piwi_like"/>
    <property type="match status" value="1"/>
</dbReference>
<keyword evidence="3" id="KW-0963">Cytoplasm</keyword>
<dbReference type="AlphaFoldDB" id="A0A226EZ80"/>
<dbReference type="PANTHER" id="PTHR22891">
    <property type="entry name" value="EUKARYOTIC TRANSLATION INITIATION FACTOR 2C"/>
    <property type="match status" value="1"/>
</dbReference>
<dbReference type="Gene3D" id="3.30.420.10">
    <property type="entry name" value="Ribonuclease H-like superfamily/Ribonuclease H"/>
    <property type="match status" value="1"/>
</dbReference>
<evidence type="ECO:0000256" key="1">
    <source>
        <dbReference type="ARBA" id="ARBA00004496"/>
    </source>
</evidence>
<organism evidence="11 12">
    <name type="scientific">Folsomia candida</name>
    <name type="common">Springtail</name>
    <dbReference type="NCBI Taxonomy" id="158441"/>
    <lineage>
        <taxon>Eukaryota</taxon>
        <taxon>Metazoa</taxon>
        <taxon>Ecdysozoa</taxon>
        <taxon>Arthropoda</taxon>
        <taxon>Hexapoda</taxon>
        <taxon>Collembola</taxon>
        <taxon>Entomobryomorpha</taxon>
        <taxon>Isotomoidea</taxon>
        <taxon>Isotomidae</taxon>
        <taxon>Proisotominae</taxon>
        <taxon>Folsomia</taxon>
    </lineage>
</organism>
<comment type="caution">
    <text evidence="11">The sequence shown here is derived from an EMBL/GenBank/DDBJ whole genome shotgun (WGS) entry which is preliminary data.</text>
</comment>
<evidence type="ECO:0000256" key="6">
    <source>
        <dbReference type="ARBA" id="ARBA00023158"/>
    </source>
</evidence>
<dbReference type="Pfam" id="PF02170">
    <property type="entry name" value="PAZ"/>
    <property type="match status" value="1"/>
</dbReference>
<evidence type="ECO:0000256" key="2">
    <source>
        <dbReference type="ARBA" id="ARBA00022473"/>
    </source>
</evidence>
<dbReference type="PROSITE" id="PS50821">
    <property type="entry name" value="PAZ"/>
    <property type="match status" value="1"/>
</dbReference>
<evidence type="ECO:0000256" key="4">
    <source>
        <dbReference type="ARBA" id="ARBA00022782"/>
    </source>
</evidence>
<dbReference type="SMART" id="SM00949">
    <property type="entry name" value="PAZ"/>
    <property type="match status" value="1"/>
</dbReference>